<accession>A0A9X1T1L9</accession>
<evidence type="ECO:0000313" key="3">
    <source>
        <dbReference type="EMBL" id="MCD5313828.1"/>
    </source>
</evidence>
<dbReference type="PANTHER" id="PTHR33169:SF14">
    <property type="entry name" value="TRANSCRIPTIONAL REGULATOR RV3488"/>
    <property type="match status" value="1"/>
</dbReference>
<dbReference type="InterPro" id="IPR036390">
    <property type="entry name" value="WH_DNA-bd_sf"/>
</dbReference>
<dbReference type="InterPro" id="IPR052509">
    <property type="entry name" value="Metal_resp_DNA-bind_regulator"/>
</dbReference>
<comment type="caution">
    <text evidence="3">The sequence shown here is derived from an EMBL/GenBank/DDBJ whole genome shotgun (WGS) entry which is preliminary data.</text>
</comment>
<dbReference type="RefSeq" id="WP_231445514.1">
    <property type="nucleotide sequence ID" value="NZ_JAJOMB010000013.1"/>
</dbReference>
<reference evidence="3" key="1">
    <citation type="submission" date="2021-11" db="EMBL/GenBank/DDBJ databases">
        <title>Streptomyces corallinus and Kineosporia corallina sp. nov., two new coral-derived marine actinobacteria.</title>
        <authorList>
            <person name="Buangrab K."/>
            <person name="Sutthacheep M."/>
            <person name="Yeemin T."/>
            <person name="Harunari E."/>
            <person name="Igarashi Y."/>
            <person name="Sripreechasak P."/>
            <person name="Kanchanasin P."/>
            <person name="Tanasupawat S."/>
            <person name="Phongsopitanun W."/>
        </authorList>
    </citation>
    <scope>NUCLEOTIDE SEQUENCE</scope>
    <source>
        <strain evidence="3">JCM 31032</strain>
    </source>
</reference>
<evidence type="ECO:0000259" key="2">
    <source>
        <dbReference type="Pfam" id="PF03551"/>
    </source>
</evidence>
<dbReference type="AlphaFoldDB" id="A0A9X1T1L9"/>
<dbReference type="Gene3D" id="1.10.10.10">
    <property type="entry name" value="Winged helix-like DNA-binding domain superfamily/Winged helix DNA-binding domain"/>
    <property type="match status" value="1"/>
</dbReference>
<dbReference type="Pfam" id="PF03551">
    <property type="entry name" value="PadR"/>
    <property type="match status" value="1"/>
</dbReference>
<evidence type="ECO:0000256" key="1">
    <source>
        <dbReference type="SAM" id="MobiDB-lite"/>
    </source>
</evidence>
<sequence length="216" mass="24172">MSVTRLLVLGAVRTFQPTHGYFVRRELASWQVAEWAHLNPGSIYNALRTLTKEGLLVEEPDPSAGAKKKMVYRLTVDGDAEFLRLVREAVWQLHPHEQDWISAGLSFWWVLSREEVVAALSARINLLDARMASIGYTARELIPSAPGKPEHVVEMFHFQDALLRAEKQWVADVLERIKAGSYGFAGEAPAPVVPGHDPMSLPSTELKRLDQPASDH</sequence>
<dbReference type="EMBL" id="JAJOMB010000013">
    <property type="protein sequence ID" value="MCD5313828.1"/>
    <property type="molecule type" value="Genomic_DNA"/>
</dbReference>
<evidence type="ECO:0000313" key="4">
    <source>
        <dbReference type="Proteomes" id="UP001138997"/>
    </source>
</evidence>
<dbReference type="PANTHER" id="PTHR33169">
    <property type="entry name" value="PADR-FAMILY TRANSCRIPTIONAL REGULATOR"/>
    <property type="match status" value="1"/>
</dbReference>
<dbReference type="InterPro" id="IPR036388">
    <property type="entry name" value="WH-like_DNA-bd_sf"/>
</dbReference>
<gene>
    <name evidence="3" type="ORF">LR394_23245</name>
</gene>
<dbReference type="Proteomes" id="UP001138997">
    <property type="component" value="Unassembled WGS sequence"/>
</dbReference>
<dbReference type="SUPFAM" id="SSF46785">
    <property type="entry name" value="Winged helix' DNA-binding domain"/>
    <property type="match status" value="1"/>
</dbReference>
<keyword evidence="4" id="KW-1185">Reference proteome</keyword>
<dbReference type="InterPro" id="IPR005149">
    <property type="entry name" value="Tscrpt_reg_PadR_N"/>
</dbReference>
<proteinExistence type="predicted"/>
<organism evidence="3 4">
    <name type="scientific">Kineosporia babensis</name>
    <dbReference type="NCBI Taxonomy" id="499548"/>
    <lineage>
        <taxon>Bacteria</taxon>
        <taxon>Bacillati</taxon>
        <taxon>Actinomycetota</taxon>
        <taxon>Actinomycetes</taxon>
        <taxon>Kineosporiales</taxon>
        <taxon>Kineosporiaceae</taxon>
        <taxon>Kineosporia</taxon>
    </lineage>
</organism>
<feature type="domain" description="Transcription regulator PadR N-terminal" evidence="2">
    <location>
        <begin position="8"/>
        <end position="82"/>
    </location>
</feature>
<name>A0A9X1T1L9_9ACTN</name>
<feature type="region of interest" description="Disordered" evidence="1">
    <location>
        <begin position="193"/>
        <end position="216"/>
    </location>
</feature>
<protein>
    <submittedName>
        <fullName evidence="3">PadR family transcriptional regulator</fullName>
    </submittedName>
</protein>
<feature type="compositionally biased region" description="Basic and acidic residues" evidence="1">
    <location>
        <begin position="205"/>
        <end position="216"/>
    </location>
</feature>